<keyword evidence="2" id="KW-0119">Carbohydrate metabolism</keyword>
<dbReference type="Gene3D" id="2.60.120.1060">
    <property type="entry name" value="NPCBM/NEW2 domain"/>
    <property type="match status" value="1"/>
</dbReference>
<dbReference type="InterPro" id="IPR008979">
    <property type="entry name" value="Galactose-bd-like_sf"/>
</dbReference>
<evidence type="ECO:0000256" key="3">
    <source>
        <dbReference type="SAM" id="MobiDB-lite"/>
    </source>
</evidence>
<dbReference type="OrthoDB" id="9025980at2"/>
<dbReference type="EMBL" id="SODF01000001">
    <property type="protein sequence ID" value="TDW22039.1"/>
    <property type="molecule type" value="Genomic_DNA"/>
</dbReference>
<feature type="region of interest" description="Disordered" evidence="3">
    <location>
        <begin position="757"/>
        <end position="776"/>
    </location>
</feature>
<dbReference type="SUPFAM" id="SSF49265">
    <property type="entry name" value="Fibronectin type III"/>
    <property type="match status" value="1"/>
</dbReference>
<evidence type="ECO:0000313" key="5">
    <source>
        <dbReference type="EMBL" id="TDW22039.1"/>
    </source>
</evidence>
<dbReference type="CDD" id="cd00063">
    <property type="entry name" value="FN3"/>
    <property type="match status" value="1"/>
</dbReference>
<evidence type="ECO:0000256" key="1">
    <source>
        <dbReference type="ARBA" id="ARBA00023295"/>
    </source>
</evidence>
<dbReference type="InterPro" id="IPR008928">
    <property type="entry name" value="6-hairpin_glycosidase_sf"/>
</dbReference>
<dbReference type="Gene3D" id="2.60.120.260">
    <property type="entry name" value="Galactose-binding domain-like"/>
    <property type="match status" value="1"/>
</dbReference>
<keyword evidence="6" id="KW-1185">Reference proteome</keyword>
<dbReference type="SMART" id="SM00776">
    <property type="entry name" value="NPCBM"/>
    <property type="match status" value="1"/>
</dbReference>
<keyword evidence="2" id="KW-0624">Polysaccharide degradation</keyword>
<dbReference type="InterPro" id="IPR012341">
    <property type="entry name" value="6hp_glycosidase-like_sf"/>
</dbReference>
<accession>A0A4R7ZVC0</accession>
<dbReference type="InterPro" id="IPR038637">
    <property type="entry name" value="NPCBM_sf"/>
</dbReference>
<evidence type="ECO:0000256" key="2">
    <source>
        <dbReference type="ARBA" id="ARBA00023326"/>
    </source>
</evidence>
<proteinExistence type="predicted"/>
<name>A0A4R7ZVC0_9ACTN</name>
<dbReference type="AlphaFoldDB" id="A0A4R7ZVC0"/>
<dbReference type="InterPro" id="IPR003961">
    <property type="entry name" value="FN3_dom"/>
</dbReference>
<protein>
    <submittedName>
        <fullName evidence="5">Fibronectin type III domain protein</fullName>
    </submittedName>
</protein>
<dbReference type="Pfam" id="PF00041">
    <property type="entry name" value="fn3"/>
    <property type="match status" value="1"/>
</dbReference>
<dbReference type="Gene3D" id="1.50.10.10">
    <property type="match status" value="1"/>
</dbReference>
<dbReference type="GO" id="GO:0000272">
    <property type="term" value="P:polysaccharide catabolic process"/>
    <property type="evidence" value="ECO:0007669"/>
    <property type="project" value="UniProtKB-KW"/>
</dbReference>
<dbReference type="Proteomes" id="UP000295447">
    <property type="component" value="Unassembled WGS sequence"/>
</dbReference>
<dbReference type="SUPFAM" id="SSF48208">
    <property type="entry name" value="Six-hairpin glycosidases"/>
    <property type="match status" value="1"/>
</dbReference>
<organism evidence="5 6">
    <name type="scientific">Kribbella kalugense</name>
    <dbReference type="NCBI Taxonomy" id="2512221"/>
    <lineage>
        <taxon>Bacteria</taxon>
        <taxon>Bacillati</taxon>
        <taxon>Actinomycetota</taxon>
        <taxon>Actinomycetes</taxon>
        <taxon>Propionibacteriales</taxon>
        <taxon>Kribbellaceae</taxon>
        <taxon>Kribbella</taxon>
    </lineage>
</organism>
<evidence type="ECO:0000313" key="6">
    <source>
        <dbReference type="Proteomes" id="UP000295447"/>
    </source>
</evidence>
<feature type="domain" description="Fibronectin type-III" evidence="4">
    <location>
        <begin position="763"/>
        <end position="856"/>
    </location>
</feature>
<keyword evidence="1" id="KW-0378">Hydrolase</keyword>
<keyword evidence="1" id="KW-0326">Glycosidase</keyword>
<dbReference type="GO" id="GO:0016798">
    <property type="term" value="F:hydrolase activity, acting on glycosyl bonds"/>
    <property type="evidence" value="ECO:0007669"/>
    <property type="project" value="UniProtKB-KW"/>
</dbReference>
<dbReference type="Gene3D" id="2.60.40.2340">
    <property type="match status" value="1"/>
</dbReference>
<dbReference type="InterPro" id="IPR013783">
    <property type="entry name" value="Ig-like_fold"/>
</dbReference>
<dbReference type="Pfam" id="PF08305">
    <property type="entry name" value="NPCBM"/>
    <property type="match status" value="1"/>
</dbReference>
<comment type="caution">
    <text evidence="5">The sequence shown here is derived from an EMBL/GenBank/DDBJ whole genome shotgun (WGS) entry which is preliminary data.</text>
</comment>
<dbReference type="SUPFAM" id="SSF49785">
    <property type="entry name" value="Galactose-binding domain-like"/>
    <property type="match status" value="1"/>
</dbReference>
<dbReference type="RefSeq" id="WP_134115541.1">
    <property type="nucleotide sequence ID" value="NZ_SODF01000001.1"/>
</dbReference>
<dbReference type="Gene3D" id="2.60.40.10">
    <property type="entry name" value="Immunoglobulins"/>
    <property type="match status" value="2"/>
</dbReference>
<dbReference type="SMART" id="SM00060">
    <property type="entry name" value="FN3"/>
    <property type="match status" value="2"/>
</dbReference>
<gene>
    <name evidence="5" type="ORF">EV650_0871</name>
</gene>
<sequence length="1090" mass="118238">MPPTALSALSRTSRLLLIGFCILALLLLVPPVRASGQPDSTGHELVVNGGFEAGSDPWQFTAGAGRATNNPHTGQGLAYLDAGTGYKVSQPLTVDADGNYTASAWIGVNGAGGVFGLRDTDTGDVLASQSLPVIPSYRAYSLEPVDLSTGQHVEVFVTSSTENWINIDDVSVYDDLRELLSFKVDGQQGPSVIDHDARTVSFQLPYESDRNAVTAAVELPVGSTITPDPAQPLDYTQPRQFTITDSKGNHSTWTVTAVEEHKSIVISSSNDELVDTFNWAKWRARQHVQTGKRGPVDVEGPVPPDARQADYIPSYWAGYANRTAFYIRDYAHQAAGAHLLGLDQENKSMLQAYAATSNETRNWYPLWALNFDGSPYFLDHPSDDYFVREVPAVFELVDKAAEQYRWTGDRTYLDDPALWNFYTNAVTKFVKLHDTQLPNGVAEGTGQGIWYGAASYNERSDADMIEAGDGIATQYQAFRGYADLARARGDAAIAKQFDTRAAELFKYFNKDWGVALGSDEYVRGRTPDGAKVAGWGQENSMFMAYDEIIDPNSRKTNDFLDYMFKKYTENRPSNIESSTYVPDVMFAYGRSEQAWSRMKDIISVLGQPHEVPSQGTNGDYPEVSYTLVSQTVEGLAGIVPNAPANAVSTLSRLPKEIGWLNLDHITVGQHDLGVRHEGATRTTVTHNSGPKPLKTTVSFYGGYAQIAVNGRRVQAEHTLQRGKSVSSVTVSLPVGAHVTAEAVGPNDQKRWGDAITTSPDDFALTSPKDGGDRVSPRTAVLRWSPSANATEYRVTVAKDSQLSDVVRSWTVKGTTASAPSLMPGREYYWSVTAVNARTHQELPVPGLPHSFRTMPAAAPAAPTNLGAYRSGNRVALSWKSAPDALTAGIERAPVGSEDFKTVAESVTGDGWVDRDAAGGPWRYRVTSANERGAGAPAQADEQSLPTDLTATALSDREWESATIGWGSLGHDRSVSGGPIALAGVQYAKGIGTHANSEIVYKLDPADVRFSAMVGVDDFQRNSPYSSVVFQVEADGKVIYESPVMRGDSDPQKVDLDVLGVQQLTLRVTDAGDGNNSDHADWADATLRRLP</sequence>
<dbReference type="PROSITE" id="PS50853">
    <property type="entry name" value="FN3"/>
    <property type="match status" value="1"/>
</dbReference>
<reference evidence="5 6" key="1">
    <citation type="submission" date="2019-03" db="EMBL/GenBank/DDBJ databases">
        <title>Genomic Encyclopedia of Type Strains, Phase III (KMG-III): the genomes of soil and plant-associated and newly described type strains.</title>
        <authorList>
            <person name="Whitman W."/>
        </authorList>
    </citation>
    <scope>NUCLEOTIDE SEQUENCE [LARGE SCALE GENOMIC DNA]</scope>
    <source>
        <strain evidence="5 6">VKM Ac-2570</strain>
    </source>
</reference>
<dbReference type="InterPro" id="IPR036116">
    <property type="entry name" value="FN3_sf"/>
</dbReference>
<evidence type="ECO:0000259" key="4">
    <source>
        <dbReference type="PROSITE" id="PS50853"/>
    </source>
</evidence>
<dbReference type="InterPro" id="IPR013222">
    <property type="entry name" value="Glyco_hyd_98_carb-bd"/>
</dbReference>